<proteinExistence type="predicted"/>
<keyword evidence="3 7" id="KW-0812">Transmembrane</keyword>
<keyword evidence="5 7" id="KW-0472">Membrane</keyword>
<accession>A0A7M2X1L8</accession>
<keyword evidence="9" id="KW-1185">Reference proteome</keyword>
<reference evidence="8 9" key="1">
    <citation type="submission" date="2020-10" db="EMBL/GenBank/DDBJ databases">
        <title>Wide distribution of Phycisphaera-like planctomycetes from WD2101 soil group in peatlands and genome analysis of the first cultivated representative.</title>
        <authorList>
            <person name="Dedysh S.N."/>
            <person name="Beletsky A.V."/>
            <person name="Ivanova A."/>
            <person name="Kulichevskaya I.S."/>
            <person name="Suzina N.E."/>
            <person name="Philippov D.A."/>
            <person name="Rakitin A.L."/>
            <person name="Mardanov A.V."/>
            <person name="Ravin N.V."/>
        </authorList>
    </citation>
    <scope>NUCLEOTIDE SEQUENCE [LARGE SCALE GENOMIC DNA]</scope>
    <source>
        <strain evidence="8 9">M1803</strain>
    </source>
</reference>
<evidence type="ECO:0000256" key="2">
    <source>
        <dbReference type="ARBA" id="ARBA00022475"/>
    </source>
</evidence>
<organism evidence="8 9">
    <name type="scientific">Humisphaera borealis</name>
    <dbReference type="NCBI Taxonomy" id="2807512"/>
    <lineage>
        <taxon>Bacteria</taxon>
        <taxon>Pseudomonadati</taxon>
        <taxon>Planctomycetota</taxon>
        <taxon>Phycisphaerae</taxon>
        <taxon>Tepidisphaerales</taxon>
        <taxon>Tepidisphaeraceae</taxon>
        <taxon>Humisphaera</taxon>
    </lineage>
</organism>
<dbReference type="EMBL" id="CP063458">
    <property type="protein sequence ID" value="QOV91554.1"/>
    <property type="molecule type" value="Genomic_DNA"/>
</dbReference>
<dbReference type="Proteomes" id="UP000593765">
    <property type="component" value="Chromosome"/>
</dbReference>
<evidence type="ECO:0000313" key="9">
    <source>
        <dbReference type="Proteomes" id="UP000593765"/>
    </source>
</evidence>
<feature type="transmembrane region" description="Helical" evidence="7">
    <location>
        <begin position="24"/>
        <end position="49"/>
    </location>
</feature>
<keyword evidence="2" id="KW-1003">Cell membrane</keyword>
<dbReference type="KEGG" id="hbs:IPV69_09415"/>
<feature type="transmembrane region" description="Helical" evidence="7">
    <location>
        <begin position="56"/>
        <end position="75"/>
    </location>
</feature>
<evidence type="ECO:0000256" key="7">
    <source>
        <dbReference type="SAM" id="Phobius"/>
    </source>
</evidence>
<feature type="transmembrane region" description="Helical" evidence="7">
    <location>
        <begin position="81"/>
        <end position="100"/>
    </location>
</feature>
<feature type="region of interest" description="Disordered" evidence="6">
    <location>
        <begin position="140"/>
        <end position="167"/>
    </location>
</feature>
<keyword evidence="4 7" id="KW-1133">Transmembrane helix</keyword>
<name>A0A7M2X1L8_9BACT</name>
<comment type="subcellular location">
    <subcellularLocation>
        <location evidence="1">Cell membrane</location>
        <topology evidence="1">Multi-pass membrane protein</topology>
    </subcellularLocation>
</comment>
<dbReference type="NCBIfam" id="TIGR02229">
    <property type="entry name" value="caa3_sub_IV"/>
    <property type="match status" value="1"/>
</dbReference>
<dbReference type="InterPro" id="IPR005171">
    <property type="entry name" value="Cyt_c_oxidase_su4_prok"/>
</dbReference>
<sequence>MSHDTTHSNAAHGHDDHAEHAHGITGYIVVFFALMVLLVATVLVAYVHLGVFNVPVAYGIAALKAVLILWFFMHLNEQTRLVQVFAFASFAWLLIFLIMMSGDYMTRGILPRADKLTTLRKVDSFEAQSGYYRNLPPGEPSHRTHAAADHGPATQPTTKPTAGHAEH</sequence>
<evidence type="ECO:0000256" key="5">
    <source>
        <dbReference type="ARBA" id="ARBA00023136"/>
    </source>
</evidence>
<gene>
    <name evidence="8" type="ORF">IPV69_09415</name>
</gene>
<protein>
    <submittedName>
        <fullName evidence="8">Cytochrome C oxidase subunit IV family protein</fullName>
    </submittedName>
</protein>
<evidence type="ECO:0000256" key="3">
    <source>
        <dbReference type="ARBA" id="ARBA00022692"/>
    </source>
</evidence>
<evidence type="ECO:0000256" key="6">
    <source>
        <dbReference type="SAM" id="MobiDB-lite"/>
    </source>
</evidence>
<evidence type="ECO:0000313" key="8">
    <source>
        <dbReference type="EMBL" id="QOV91554.1"/>
    </source>
</evidence>
<dbReference type="RefSeq" id="WP_206294852.1">
    <property type="nucleotide sequence ID" value="NZ_CP063458.1"/>
</dbReference>
<dbReference type="GO" id="GO:0005886">
    <property type="term" value="C:plasma membrane"/>
    <property type="evidence" value="ECO:0007669"/>
    <property type="project" value="UniProtKB-SubCell"/>
</dbReference>
<dbReference type="Pfam" id="PF03626">
    <property type="entry name" value="COX4_pro"/>
    <property type="match status" value="1"/>
</dbReference>
<evidence type="ECO:0000256" key="1">
    <source>
        <dbReference type="ARBA" id="ARBA00004651"/>
    </source>
</evidence>
<evidence type="ECO:0000256" key="4">
    <source>
        <dbReference type="ARBA" id="ARBA00022989"/>
    </source>
</evidence>
<dbReference type="InterPro" id="IPR011743">
    <property type="entry name" value="Caa3_sub_IV"/>
</dbReference>
<dbReference type="AlphaFoldDB" id="A0A7M2X1L8"/>